<dbReference type="KEGG" id="mech:Q9L42_006245"/>
<gene>
    <name evidence="1" type="ORF">Q9L42_006245</name>
</gene>
<reference evidence="1 2" key="1">
    <citation type="journal article" date="2024" name="Microbiology">
        <title>Methylomarinum rosea sp. nov., a novel halophilic methanotrophic bacterium from the hypersaline Lake Elton.</title>
        <authorList>
            <person name="Suleimanov R.Z."/>
            <person name="Oshkin I.Y."/>
            <person name="Danilova O.V."/>
            <person name="Suzina N.E."/>
            <person name="Dedysh S.N."/>
        </authorList>
    </citation>
    <scope>NUCLEOTIDE SEQUENCE [LARGE SCALE GENOMIC DNA]</scope>
    <source>
        <strain evidence="1 2">Ch1-1</strain>
    </source>
</reference>
<accession>A0AAU7NXG6</accession>
<dbReference type="AlphaFoldDB" id="A0AAU7NXG6"/>
<evidence type="ECO:0000313" key="2">
    <source>
        <dbReference type="Proteomes" id="UP001225378"/>
    </source>
</evidence>
<proteinExistence type="predicted"/>
<dbReference type="EMBL" id="CP157743">
    <property type="protein sequence ID" value="XBS21721.1"/>
    <property type="molecule type" value="Genomic_DNA"/>
</dbReference>
<organism evidence="1 2">
    <name type="scientific">Methylomarinum roseum</name>
    <dbReference type="NCBI Taxonomy" id="3067653"/>
    <lineage>
        <taxon>Bacteria</taxon>
        <taxon>Pseudomonadati</taxon>
        <taxon>Pseudomonadota</taxon>
        <taxon>Gammaproteobacteria</taxon>
        <taxon>Methylococcales</taxon>
        <taxon>Methylococcaceae</taxon>
        <taxon>Methylomarinum</taxon>
    </lineage>
</organism>
<name>A0AAU7NXG6_9GAMM</name>
<protein>
    <submittedName>
        <fullName evidence="1">Uncharacterized protein</fullName>
    </submittedName>
</protein>
<dbReference type="Proteomes" id="UP001225378">
    <property type="component" value="Chromosome"/>
</dbReference>
<evidence type="ECO:0000313" key="1">
    <source>
        <dbReference type="EMBL" id="XBS21721.1"/>
    </source>
</evidence>
<sequence length="50" mass="5964">MMSRIHMQDQVHNRIQELMNEAPRHNWDEILQNIATLALVTIFMTLGLCW</sequence>
<dbReference type="RefSeq" id="WP_305909283.1">
    <property type="nucleotide sequence ID" value="NZ_CP157743.1"/>
</dbReference>
<keyword evidence="2" id="KW-1185">Reference proteome</keyword>